<comment type="catalytic activity">
    <reaction evidence="1">
        <text>RNA(n) + a ribonucleoside 5'-triphosphate = RNA(n+1) + diphosphate</text>
        <dbReference type="Rhea" id="RHEA:21248"/>
        <dbReference type="Rhea" id="RHEA-COMP:14527"/>
        <dbReference type="Rhea" id="RHEA-COMP:17342"/>
        <dbReference type="ChEBI" id="CHEBI:33019"/>
        <dbReference type="ChEBI" id="CHEBI:61557"/>
        <dbReference type="ChEBI" id="CHEBI:140395"/>
        <dbReference type="EC" id="2.7.7.6"/>
    </reaction>
</comment>
<dbReference type="InterPro" id="IPR005574">
    <property type="entry name" value="Rpb4/RPC9"/>
</dbReference>
<evidence type="ECO:0000256" key="1">
    <source>
        <dbReference type="HAMAP-Rule" id="MF_00864"/>
    </source>
</evidence>
<dbReference type="InterPro" id="IPR044876">
    <property type="entry name" value="HRDC_dom_sf"/>
</dbReference>
<protein>
    <recommendedName>
        <fullName evidence="1">DNA-directed RNA polymerase subunit Rpo4</fullName>
        <ecNumber evidence="1">2.7.7.6</ecNumber>
    </recommendedName>
    <alternativeName>
        <fullName evidence="1">DNA-directed RNA polymerase subunit F</fullName>
    </alternativeName>
</protein>
<reference evidence="2 3" key="1">
    <citation type="submission" date="2011-10" db="EMBL/GenBank/DDBJ databases">
        <title>Metabolic and evolutionary patterns in the extreme acidophile Ferroplasma acidiphilum.</title>
        <authorList>
            <person name="Golyshina O.V."/>
            <person name="Kozyavkin S.A."/>
            <person name="Tatusov R.L."/>
            <person name="Slesarev A.I."/>
            <person name="Golyshin P.N."/>
        </authorList>
    </citation>
    <scope>NUCLEOTIDE SEQUENCE [LARGE SCALE GENOMIC DNA]</scope>
    <source>
        <strain evidence="3">Y</strain>
    </source>
</reference>
<dbReference type="GO" id="GO:0005737">
    <property type="term" value="C:cytoplasm"/>
    <property type="evidence" value="ECO:0007669"/>
    <property type="project" value="UniProtKB-SubCell"/>
</dbReference>
<dbReference type="AlphaFoldDB" id="A0A1V0N1L4"/>
<comment type="subunit">
    <text evidence="1">Part of the RNA polymerase complex. Forms a stalk with Rpo7 that extends from the main structure.</text>
</comment>
<comment type="similarity">
    <text evidence="1">Belongs to the eukaryotic RPB4 RNA polymerase subunit family.</text>
</comment>
<evidence type="ECO:0000313" key="2">
    <source>
        <dbReference type="EMBL" id="ARD83981.1"/>
    </source>
</evidence>
<dbReference type="GO" id="GO:0006352">
    <property type="term" value="P:DNA-templated transcription initiation"/>
    <property type="evidence" value="ECO:0007669"/>
    <property type="project" value="InterPro"/>
</dbReference>
<comment type="subcellular location">
    <subcellularLocation>
        <location evidence="1">Cytoplasm</location>
    </subcellularLocation>
</comment>
<dbReference type="EC" id="2.7.7.6" evidence="1"/>
<dbReference type="KEGG" id="fai:FAD_0046"/>
<keyword evidence="1" id="KW-0963">Cytoplasm</keyword>
<dbReference type="GO" id="GO:0003899">
    <property type="term" value="F:DNA-directed RNA polymerase activity"/>
    <property type="evidence" value="ECO:0007669"/>
    <property type="project" value="UniProtKB-UniRule"/>
</dbReference>
<proteinExistence type="inferred from homology"/>
<accession>A0A1V0N1L4</accession>
<dbReference type="InterPro" id="IPR010997">
    <property type="entry name" value="HRDC-like_sf"/>
</dbReference>
<dbReference type="Pfam" id="PF03874">
    <property type="entry name" value="RNA_pol_Rpb4"/>
    <property type="match status" value="1"/>
</dbReference>
<dbReference type="STRING" id="74969.FAD_0046"/>
<dbReference type="GO" id="GO:0000166">
    <property type="term" value="F:nucleotide binding"/>
    <property type="evidence" value="ECO:0007669"/>
    <property type="project" value="InterPro"/>
</dbReference>
<name>A0A1V0N1L4_9ARCH</name>
<sequence length="102" mass="11764">MKITYKTNNEVFNMLSNVEERTPSENDTLAYVEKFLKYDKDADLKQLYNDISKVHKLPREAIVKIIDIKPSSTEELMAILNSYNVAADNKVLDSILDILRVL</sequence>
<gene>
    <name evidence="1" type="primary">rpo4</name>
    <name evidence="1" type="synonym">rpoF</name>
    <name evidence="2" type="ORF">FAD_0046</name>
</gene>
<dbReference type="InterPro" id="IPR010924">
    <property type="entry name" value="Rpo4"/>
</dbReference>
<keyword evidence="3" id="KW-1185">Reference proteome</keyword>
<dbReference type="Gene3D" id="1.10.150.80">
    <property type="entry name" value="HRDC domain"/>
    <property type="match status" value="1"/>
</dbReference>
<dbReference type="HAMAP" id="MF_00864">
    <property type="entry name" value="RNApol_arch_Rpo4"/>
    <property type="match status" value="1"/>
</dbReference>
<keyword evidence="1" id="KW-0804">Transcription</keyword>
<keyword evidence="1" id="KW-0548">Nucleotidyltransferase</keyword>
<comment type="function">
    <text evidence="1">DNA-dependent RNA polymerase (RNAP) catalyzes the transcription of DNA into RNA using the four ribonucleoside triphosphates as substrates. This subunit is less well bound than the others.</text>
</comment>
<dbReference type="RefSeq" id="WP_081141264.1">
    <property type="nucleotide sequence ID" value="NZ_JABGBP010000086.1"/>
</dbReference>
<dbReference type="EMBL" id="CP015363">
    <property type="protein sequence ID" value="ARD83981.1"/>
    <property type="molecule type" value="Genomic_DNA"/>
</dbReference>
<organism evidence="2 3">
    <name type="scientific">Ferroplasma acidiphilum</name>
    <dbReference type="NCBI Taxonomy" id="74969"/>
    <lineage>
        <taxon>Archaea</taxon>
        <taxon>Methanobacteriati</taxon>
        <taxon>Thermoplasmatota</taxon>
        <taxon>Thermoplasmata</taxon>
        <taxon>Thermoplasmatales</taxon>
        <taxon>Ferroplasmaceae</taxon>
        <taxon>Ferroplasma</taxon>
    </lineage>
</organism>
<dbReference type="PIRSF" id="PIRSF005053">
    <property type="entry name" value="RNA_pol_F_arch"/>
    <property type="match status" value="1"/>
</dbReference>
<keyword evidence="1" id="KW-0808">Transferase</keyword>
<evidence type="ECO:0000313" key="3">
    <source>
        <dbReference type="Proteomes" id="UP000192050"/>
    </source>
</evidence>
<keyword evidence="1" id="KW-0240">DNA-directed RNA polymerase</keyword>
<dbReference type="GO" id="GO:0000428">
    <property type="term" value="C:DNA-directed RNA polymerase complex"/>
    <property type="evidence" value="ECO:0007669"/>
    <property type="project" value="UniProtKB-KW"/>
</dbReference>
<dbReference type="Proteomes" id="UP000192050">
    <property type="component" value="Chromosome"/>
</dbReference>
<dbReference type="SUPFAM" id="SSF47819">
    <property type="entry name" value="HRDC-like"/>
    <property type="match status" value="1"/>
</dbReference>